<dbReference type="PIRSF" id="PIRSF005992">
    <property type="entry name" value="Clathrin_mu"/>
    <property type="match status" value="1"/>
</dbReference>
<evidence type="ECO:0000256" key="8">
    <source>
        <dbReference type="ARBA" id="ARBA00023176"/>
    </source>
</evidence>
<comment type="subcellular location">
    <subcellularLocation>
        <location evidence="1">Cell membrane</location>
    </subcellularLocation>
    <subcellularLocation>
        <location evidence="2">Membrane</location>
        <location evidence="2">Coated pit</location>
        <topology evidence="2">Peripheral membrane protein</topology>
        <orientation evidence="2">Cytoplasmic side</orientation>
    </subcellularLocation>
</comment>
<dbReference type="Pfam" id="PF00928">
    <property type="entry name" value="Adap_comp_sub"/>
    <property type="match status" value="1"/>
</dbReference>
<keyword evidence="7" id="KW-0472">Membrane</keyword>
<dbReference type="Pfam" id="PF01217">
    <property type="entry name" value="Clat_adaptor_s"/>
    <property type="match status" value="1"/>
</dbReference>
<keyword evidence="6 9" id="KW-0653">Protein transport</keyword>
<evidence type="ECO:0000259" key="10">
    <source>
        <dbReference type="PROSITE" id="PS51072"/>
    </source>
</evidence>
<dbReference type="STRING" id="400682.A0A1X7TV02"/>
<keyword evidence="3 9" id="KW-0813">Transport</keyword>
<evidence type="ECO:0000256" key="1">
    <source>
        <dbReference type="ARBA" id="ARBA00004236"/>
    </source>
</evidence>
<evidence type="ECO:0000256" key="5">
    <source>
        <dbReference type="ARBA" id="ARBA00022583"/>
    </source>
</evidence>
<dbReference type="InterPro" id="IPR043512">
    <property type="entry name" value="Mu2_C"/>
</dbReference>
<reference evidence="11" key="1">
    <citation type="submission" date="2017-05" db="UniProtKB">
        <authorList>
            <consortium name="EnsemblMetazoa"/>
        </authorList>
    </citation>
    <scope>IDENTIFICATION</scope>
</reference>
<dbReference type="GO" id="GO:0006897">
    <property type="term" value="P:endocytosis"/>
    <property type="evidence" value="ECO:0007669"/>
    <property type="project" value="UniProtKB-KW"/>
</dbReference>
<dbReference type="Gene3D" id="3.30.450.60">
    <property type="match status" value="1"/>
</dbReference>
<evidence type="ECO:0000256" key="7">
    <source>
        <dbReference type="ARBA" id="ARBA00023136"/>
    </source>
</evidence>
<dbReference type="InterPro" id="IPR028565">
    <property type="entry name" value="MHD"/>
</dbReference>
<evidence type="ECO:0000256" key="2">
    <source>
        <dbReference type="ARBA" id="ARBA00004277"/>
    </source>
</evidence>
<dbReference type="eggNOG" id="KOG0938">
    <property type="taxonomic scope" value="Eukaryota"/>
</dbReference>
<dbReference type="OrthoDB" id="10259133at2759"/>
<dbReference type="PROSITE" id="PS51072">
    <property type="entry name" value="MHD"/>
    <property type="match status" value="1"/>
</dbReference>
<dbReference type="FunFam" id="3.30.450.60:FF:000002">
    <property type="entry name" value="AP-2 complex subunit mu, putative"/>
    <property type="match status" value="1"/>
</dbReference>
<dbReference type="InterPro" id="IPR001392">
    <property type="entry name" value="Clathrin_mu"/>
</dbReference>
<evidence type="ECO:0000256" key="6">
    <source>
        <dbReference type="ARBA" id="ARBA00022927"/>
    </source>
</evidence>
<evidence type="ECO:0000256" key="3">
    <source>
        <dbReference type="ARBA" id="ARBA00022448"/>
    </source>
</evidence>
<dbReference type="EnsemblMetazoa" id="Aqu2.1.18863_001">
    <property type="protein sequence ID" value="Aqu2.1.18863_001"/>
    <property type="gene ID" value="Aqu2.1.18863"/>
</dbReference>
<dbReference type="InterPro" id="IPR036168">
    <property type="entry name" value="AP2_Mu_C_sf"/>
</dbReference>
<dbReference type="PRINTS" id="PR00314">
    <property type="entry name" value="CLATHRINADPT"/>
</dbReference>
<dbReference type="AlphaFoldDB" id="A0A1X7TV02"/>
<dbReference type="GO" id="GO:0006886">
    <property type="term" value="P:intracellular protein transport"/>
    <property type="evidence" value="ECO:0007669"/>
    <property type="project" value="UniProtKB-UniRule"/>
</dbReference>
<protein>
    <recommendedName>
        <fullName evidence="10">MHD domain-containing protein</fullName>
    </recommendedName>
</protein>
<dbReference type="InterPro" id="IPR011012">
    <property type="entry name" value="Longin-like_dom_sf"/>
</dbReference>
<sequence length="409" mass="46300">MIGGVFVYNHKGEVLISRVFRDSVTRATIDAFRVSVIHARHAVRSPVSNIARTSYCHVKKGAVWVVACTQQNVNAALVFEFLHKMIDLFSSYFGDITEENVKNNFVLIYELLDEILDFGYPQKTDSGILKTYITQQGIRSTVGQVLSAHVSGRVVMKSFLSGMPECKFGMNDKLLIDRQAKPSTPEAQSLEQQLAKRSGHNPKSGVAIDDCTFHQCVKLSKFESERSISFIPPDGEFELMRYRTTNDITLPFRVIPLVREASRQHMEIKVVLKSLFKPTLNAQHVEVKIPTPPNTAGVKLISLKGRPRYKSGENAIVWKIRRFPGMKETQLTADVELLPSSTTESSKSKQQTRPPISMNFEVPFACSGLKVRYLKVFEPKLNYSDHDVVKWVRYLSKSGLYETRTQSNY</sequence>
<dbReference type="FunCoup" id="A0A1X7TV02">
    <property type="interactions" value="886"/>
</dbReference>
<dbReference type="InParanoid" id="A0A1X7TV02"/>
<dbReference type="CDD" id="cd09251">
    <property type="entry name" value="AP-2_Mu2_Cterm"/>
    <property type="match status" value="1"/>
</dbReference>
<proteinExistence type="inferred from homology"/>
<feature type="domain" description="MHD" evidence="10">
    <location>
        <begin position="124"/>
        <end position="404"/>
    </location>
</feature>
<dbReference type="SUPFAM" id="SSF49447">
    <property type="entry name" value="Second domain of Mu2 adaptin subunit (ap50) of ap2 adaptor"/>
    <property type="match status" value="1"/>
</dbReference>
<dbReference type="SUPFAM" id="SSF64356">
    <property type="entry name" value="SNARE-like"/>
    <property type="match status" value="1"/>
</dbReference>
<evidence type="ECO:0000256" key="4">
    <source>
        <dbReference type="ARBA" id="ARBA00022475"/>
    </source>
</evidence>
<evidence type="ECO:0000256" key="9">
    <source>
        <dbReference type="PIRNR" id="PIRNR005992"/>
    </source>
</evidence>
<dbReference type="InterPro" id="IPR022775">
    <property type="entry name" value="AP_mu_sigma_su"/>
</dbReference>
<comment type="similarity">
    <text evidence="9">Belongs to the adaptor complexes medium subunit family.</text>
</comment>
<dbReference type="GO" id="GO:0005886">
    <property type="term" value="C:plasma membrane"/>
    <property type="evidence" value="ECO:0007669"/>
    <property type="project" value="UniProtKB-SubCell"/>
</dbReference>
<dbReference type="PROSITE" id="PS00991">
    <property type="entry name" value="CLAT_ADAPTOR_M_2"/>
    <property type="match status" value="1"/>
</dbReference>
<name>A0A1X7TV02_AMPQE</name>
<dbReference type="Gene3D" id="2.60.40.1170">
    <property type="entry name" value="Mu homology domain, subdomain B"/>
    <property type="match status" value="2"/>
</dbReference>
<dbReference type="CDD" id="cd14836">
    <property type="entry name" value="AP2_Mu_N"/>
    <property type="match status" value="1"/>
</dbReference>
<accession>A0A1X7TV02</accession>
<dbReference type="InterPro" id="IPR050431">
    <property type="entry name" value="Adaptor_comp_med_subunit"/>
</dbReference>
<evidence type="ECO:0000313" key="11">
    <source>
        <dbReference type="EnsemblMetazoa" id="Aqu2.1.18863_001"/>
    </source>
</evidence>
<dbReference type="GO" id="GO:0030131">
    <property type="term" value="C:clathrin adaptor complex"/>
    <property type="evidence" value="ECO:0007669"/>
    <property type="project" value="UniProtKB-UniRule"/>
</dbReference>
<dbReference type="InterPro" id="IPR018240">
    <property type="entry name" value="Clathrin_mu_CS"/>
</dbReference>
<keyword evidence="5" id="KW-0254">Endocytosis</keyword>
<keyword evidence="4" id="KW-1003">Cell membrane</keyword>
<dbReference type="GO" id="GO:0005905">
    <property type="term" value="C:clathrin-coated pit"/>
    <property type="evidence" value="ECO:0007669"/>
    <property type="project" value="UniProtKB-KW"/>
</dbReference>
<dbReference type="PANTHER" id="PTHR10529">
    <property type="entry name" value="AP COMPLEX SUBUNIT MU"/>
    <property type="match status" value="1"/>
</dbReference>
<organism evidence="11">
    <name type="scientific">Amphimedon queenslandica</name>
    <name type="common">Sponge</name>
    <dbReference type="NCBI Taxonomy" id="400682"/>
    <lineage>
        <taxon>Eukaryota</taxon>
        <taxon>Metazoa</taxon>
        <taxon>Porifera</taxon>
        <taxon>Demospongiae</taxon>
        <taxon>Heteroscleromorpha</taxon>
        <taxon>Haplosclerida</taxon>
        <taxon>Niphatidae</taxon>
        <taxon>Amphimedon</taxon>
    </lineage>
</organism>
<dbReference type="InterPro" id="IPR043532">
    <property type="entry name" value="AP2_Mu_N"/>
</dbReference>
<keyword evidence="8" id="KW-0168">Coated pit</keyword>